<feature type="non-terminal residue" evidence="3">
    <location>
        <position position="148"/>
    </location>
</feature>
<proteinExistence type="predicted"/>
<protein>
    <submittedName>
        <fullName evidence="3">FAD-dependent monooxygenase</fullName>
    </submittedName>
</protein>
<gene>
    <name evidence="3" type="ORF">ACFQ07_00975</name>
</gene>
<dbReference type="InterPro" id="IPR002938">
    <property type="entry name" value="FAD-bd"/>
</dbReference>
<evidence type="ECO:0000313" key="3">
    <source>
        <dbReference type="EMBL" id="MFD0850797.1"/>
    </source>
</evidence>
<dbReference type="InterPro" id="IPR036188">
    <property type="entry name" value="FAD/NAD-bd_sf"/>
</dbReference>
<dbReference type="GO" id="GO:0004497">
    <property type="term" value="F:monooxygenase activity"/>
    <property type="evidence" value="ECO:0007669"/>
    <property type="project" value="UniProtKB-KW"/>
</dbReference>
<evidence type="ECO:0000259" key="2">
    <source>
        <dbReference type="Pfam" id="PF01494"/>
    </source>
</evidence>
<comment type="caution">
    <text evidence="3">The sequence shown here is derived from an EMBL/GenBank/DDBJ whole genome shotgun (WGS) entry which is preliminary data.</text>
</comment>
<sequence length="148" mass="16086">MTTPTFDADVAIIGYGPSGVAAANALGTLGVTAVAFERDTDIYGRARAVTVNDWTMRLFQEIGLDERVKVDMDPTVALRWITYDGTEIMRLPFPPGQFGHATSYAIYQPALEQSLRDGAARFGDKIQVRYGVEVIGVDQDEHGATVTS</sequence>
<organism evidence="3 4">
    <name type="scientific">Actinomadura adrarensis</name>
    <dbReference type="NCBI Taxonomy" id="1819600"/>
    <lineage>
        <taxon>Bacteria</taxon>
        <taxon>Bacillati</taxon>
        <taxon>Actinomycetota</taxon>
        <taxon>Actinomycetes</taxon>
        <taxon>Streptosporangiales</taxon>
        <taxon>Thermomonosporaceae</taxon>
        <taxon>Actinomadura</taxon>
    </lineage>
</organism>
<accession>A0ABW3CA42</accession>
<dbReference type="SUPFAM" id="SSF51905">
    <property type="entry name" value="FAD/NAD(P)-binding domain"/>
    <property type="match status" value="1"/>
</dbReference>
<dbReference type="InterPro" id="IPR050631">
    <property type="entry name" value="PheA/TfdB_FAD_monoxygenase"/>
</dbReference>
<dbReference type="EMBL" id="JBHTIR010000126">
    <property type="protein sequence ID" value="MFD0850797.1"/>
    <property type="molecule type" value="Genomic_DNA"/>
</dbReference>
<dbReference type="Gene3D" id="3.50.50.60">
    <property type="entry name" value="FAD/NAD(P)-binding domain"/>
    <property type="match status" value="1"/>
</dbReference>
<keyword evidence="4" id="KW-1185">Reference proteome</keyword>
<dbReference type="PANTHER" id="PTHR43476:SF3">
    <property type="entry name" value="FAD-BINDING MONOOXYGENASE"/>
    <property type="match status" value="1"/>
</dbReference>
<keyword evidence="1" id="KW-0560">Oxidoreductase</keyword>
<feature type="domain" description="FAD-binding" evidence="2">
    <location>
        <begin position="7"/>
        <end position="145"/>
    </location>
</feature>
<evidence type="ECO:0000313" key="4">
    <source>
        <dbReference type="Proteomes" id="UP001597083"/>
    </source>
</evidence>
<keyword evidence="3" id="KW-0503">Monooxygenase</keyword>
<dbReference type="Proteomes" id="UP001597083">
    <property type="component" value="Unassembled WGS sequence"/>
</dbReference>
<dbReference type="Pfam" id="PF01494">
    <property type="entry name" value="FAD_binding_3"/>
    <property type="match status" value="1"/>
</dbReference>
<reference evidence="4" key="1">
    <citation type="journal article" date="2019" name="Int. J. Syst. Evol. Microbiol.">
        <title>The Global Catalogue of Microorganisms (GCM) 10K type strain sequencing project: providing services to taxonomists for standard genome sequencing and annotation.</title>
        <authorList>
            <consortium name="The Broad Institute Genomics Platform"/>
            <consortium name="The Broad Institute Genome Sequencing Center for Infectious Disease"/>
            <person name="Wu L."/>
            <person name="Ma J."/>
        </authorList>
    </citation>
    <scope>NUCLEOTIDE SEQUENCE [LARGE SCALE GENOMIC DNA]</scope>
    <source>
        <strain evidence="4">JCM 31696</strain>
    </source>
</reference>
<name>A0ABW3CA42_9ACTN</name>
<dbReference type="PANTHER" id="PTHR43476">
    <property type="entry name" value="3-(3-HYDROXY-PHENYL)PROPIONATE/3-HYDROXYCINNAMIC ACID HYDROXYLASE"/>
    <property type="match status" value="1"/>
</dbReference>
<evidence type="ECO:0000256" key="1">
    <source>
        <dbReference type="ARBA" id="ARBA00023002"/>
    </source>
</evidence>